<dbReference type="CDD" id="cd00685">
    <property type="entry name" value="Trans_IPPS_HT"/>
    <property type="match status" value="1"/>
</dbReference>
<dbReference type="Proteomes" id="UP000281028">
    <property type="component" value="Unassembled WGS sequence"/>
</dbReference>
<comment type="similarity">
    <text evidence="2 6">Belongs to the FPP/GGPP synthase family.</text>
</comment>
<dbReference type="AlphaFoldDB" id="A0A433WMU3"/>
<dbReference type="GO" id="GO:0008299">
    <property type="term" value="P:isoprenoid biosynthetic process"/>
    <property type="evidence" value="ECO:0007669"/>
    <property type="project" value="InterPro"/>
</dbReference>
<comment type="caution">
    <text evidence="7">The sequence shown here is derived from an EMBL/GenBank/DDBJ whole genome shotgun (WGS) entry which is preliminary data.</text>
</comment>
<dbReference type="SFLD" id="SFLDS00005">
    <property type="entry name" value="Isoprenoid_Synthase_Type_I"/>
    <property type="match status" value="1"/>
</dbReference>
<dbReference type="PANTHER" id="PTHR12001:SF85">
    <property type="entry name" value="SHORT CHAIN ISOPRENYL DIPHOSPHATE SYNTHASE"/>
    <property type="match status" value="1"/>
</dbReference>
<dbReference type="Gene3D" id="1.10.600.10">
    <property type="entry name" value="Farnesyl Diphosphate Synthase"/>
    <property type="match status" value="1"/>
</dbReference>
<evidence type="ECO:0000256" key="4">
    <source>
        <dbReference type="ARBA" id="ARBA00022723"/>
    </source>
</evidence>
<dbReference type="SFLD" id="SFLDG01017">
    <property type="entry name" value="Polyprenyl_Transferase_Like"/>
    <property type="match status" value="1"/>
</dbReference>
<dbReference type="InterPro" id="IPR033749">
    <property type="entry name" value="Polyprenyl_synt_CS"/>
</dbReference>
<evidence type="ECO:0000256" key="2">
    <source>
        <dbReference type="ARBA" id="ARBA00006706"/>
    </source>
</evidence>
<dbReference type="SUPFAM" id="SSF48576">
    <property type="entry name" value="Terpenoid synthases"/>
    <property type="match status" value="1"/>
</dbReference>
<gene>
    <name evidence="7" type="ORF">ECE50_009265</name>
</gene>
<dbReference type="GO" id="GO:0046872">
    <property type="term" value="F:metal ion binding"/>
    <property type="evidence" value="ECO:0007669"/>
    <property type="project" value="UniProtKB-KW"/>
</dbReference>
<dbReference type="GO" id="GO:0004659">
    <property type="term" value="F:prenyltransferase activity"/>
    <property type="evidence" value="ECO:0007669"/>
    <property type="project" value="InterPro"/>
</dbReference>
<evidence type="ECO:0000313" key="8">
    <source>
        <dbReference type="Proteomes" id="UP000281028"/>
    </source>
</evidence>
<name>A0A433WMU3_9BACT</name>
<reference evidence="7" key="1">
    <citation type="submission" date="2020-05" db="EMBL/GenBank/DDBJ databases">
        <title>Chitinophaga laudate sp. nov., isolated from a tropical peat swamp.</title>
        <authorList>
            <person name="Goh C.B.S."/>
            <person name="Lee M.S."/>
            <person name="Parimannan S."/>
            <person name="Pasbakhsh P."/>
            <person name="Yule C.M."/>
            <person name="Rajandas H."/>
            <person name="Loke S."/>
            <person name="Croft L."/>
            <person name="Tan J.B.L."/>
        </authorList>
    </citation>
    <scope>NUCLEOTIDE SEQUENCE</scope>
    <source>
        <strain evidence="7">Mgbs1</strain>
    </source>
</reference>
<sequence length="323" mass="36753">MHSLEELSELFRARFKQVEYPVFPENLYHNVQYILGIQGKQIRPVSCLIANQLFSDIKEDAFHAGIAVELFHNSSLVHDDIMDGALLRRGYEALHVKNNMPTAILVGDFLIIHSFEYLNRTNPLYREQLINIFLRIATGVCEGQQLDNDFENAGLRDVSYNNYIIMSELKTAVLLAGSLSMGAVIGGADDYQSGRLYDFGINLGIAFQIQDDYLDVFGDPAKTGKRQGGDIVKNKKTSLLTKTIGLLPDEKMMKLESIMHFHPEKRVPAVTALYRDYGIEQWAIEQVKEFTDRAFTILEEIDVPQERKAPLIQLAHVLLKRQY</sequence>
<comment type="cofactor">
    <cofactor evidence="1">
        <name>Mg(2+)</name>
        <dbReference type="ChEBI" id="CHEBI:18420"/>
    </cofactor>
</comment>
<dbReference type="OrthoDB" id="9805316at2"/>
<evidence type="ECO:0000256" key="6">
    <source>
        <dbReference type="RuleBase" id="RU004466"/>
    </source>
</evidence>
<dbReference type="PROSITE" id="PS00444">
    <property type="entry name" value="POLYPRENYL_SYNTHASE_2"/>
    <property type="match status" value="1"/>
</dbReference>
<dbReference type="EMBL" id="RIAR02000001">
    <property type="protein sequence ID" value="NSL87018.1"/>
    <property type="molecule type" value="Genomic_DNA"/>
</dbReference>
<evidence type="ECO:0000256" key="3">
    <source>
        <dbReference type="ARBA" id="ARBA00022679"/>
    </source>
</evidence>
<accession>A0A433WMU3</accession>
<dbReference type="InterPro" id="IPR000092">
    <property type="entry name" value="Polyprenyl_synt"/>
</dbReference>
<keyword evidence="8" id="KW-1185">Reference proteome</keyword>
<evidence type="ECO:0000256" key="1">
    <source>
        <dbReference type="ARBA" id="ARBA00001946"/>
    </source>
</evidence>
<keyword evidence="4" id="KW-0479">Metal-binding</keyword>
<proteinExistence type="inferred from homology"/>
<dbReference type="Pfam" id="PF00348">
    <property type="entry name" value="polyprenyl_synt"/>
    <property type="match status" value="1"/>
</dbReference>
<keyword evidence="3 6" id="KW-0808">Transferase</keyword>
<dbReference type="PANTHER" id="PTHR12001">
    <property type="entry name" value="GERANYLGERANYL PYROPHOSPHATE SYNTHASE"/>
    <property type="match status" value="1"/>
</dbReference>
<organism evidence="7 8">
    <name type="scientific">Chitinophaga solisilvae</name>
    <dbReference type="NCBI Taxonomy" id="1233460"/>
    <lineage>
        <taxon>Bacteria</taxon>
        <taxon>Pseudomonadati</taxon>
        <taxon>Bacteroidota</taxon>
        <taxon>Chitinophagia</taxon>
        <taxon>Chitinophagales</taxon>
        <taxon>Chitinophagaceae</taxon>
        <taxon>Chitinophaga</taxon>
    </lineage>
</organism>
<dbReference type="PROSITE" id="PS00723">
    <property type="entry name" value="POLYPRENYL_SYNTHASE_1"/>
    <property type="match status" value="1"/>
</dbReference>
<protein>
    <submittedName>
        <fullName evidence="7">Polyprenyl synthetase family protein</fullName>
    </submittedName>
</protein>
<keyword evidence="5" id="KW-0460">Magnesium</keyword>
<evidence type="ECO:0000313" key="7">
    <source>
        <dbReference type="EMBL" id="NSL87018.1"/>
    </source>
</evidence>
<evidence type="ECO:0000256" key="5">
    <source>
        <dbReference type="ARBA" id="ARBA00022842"/>
    </source>
</evidence>
<dbReference type="InterPro" id="IPR008949">
    <property type="entry name" value="Isoprenoid_synthase_dom_sf"/>
</dbReference>